<dbReference type="InterPro" id="IPR011894">
    <property type="entry name" value="PorC_KorC"/>
</dbReference>
<dbReference type="Gene3D" id="3.40.920.10">
    <property type="entry name" value="Pyruvate-ferredoxin oxidoreductase, PFOR, domain III"/>
    <property type="match status" value="1"/>
</dbReference>
<sequence length="112" mass="11896">MTKLIEVRFHGRGGQGAKTAAQLLAETALGGGMYIQAFPEYGPERSGAPMRAYTRISDEPINLHCGVASPGVVVVIDDTIMDTVNVAEGLGDGGILIVNTEEKPEVIRQKTK</sequence>
<name>X1STV9_9ZZZZ</name>
<dbReference type="AlphaFoldDB" id="X1STV9"/>
<dbReference type="SUPFAM" id="SSF53323">
    <property type="entry name" value="Pyruvate-ferredoxin oxidoreductase, PFOR, domain III"/>
    <property type="match status" value="1"/>
</dbReference>
<dbReference type="InterPro" id="IPR019752">
    <property type="entry name" value="Pyrv/ketoisovalerate_OxRed_cat"/>
</dbReference>
<dbReference type="NCBIfam" id="TIGR02175">
    <property type="entry name" value="PorC_KorC"/>
    <property type="match status" value="1"/>
</dbReference>
<dbReference type="GO" id="GO:0016625">
    <property type="term" value="F:oxidoreductase activity, acting on the aldehyde or oxo group of donors, iron-sulfur protein as acceptor"/>
    <property type="evidence" value="ECO:0007669"/>
    <property type="project" value="InterPro"/>
</dbReference>
<dbReference type="Pfam" id="PF01558">
    <property type="entry name" value="POR"/>
    <property type="match status" value="1"/>
</dbReference>
<dbReference type="InterPro" id="IPR051626">
    <property type="entry name" value="Oxidoreductase_gamma_subunit"/>
</dbReference>
<dbReference type="InterPro" id="IPR002869">
    <property type="entry name" value="Pyrv_flavodox_OxRed_cen"/>
</dbReference>
<evidence type="ECO:0000256" key="1">
    <source>
        <dbReference type="ARBA" id="ARBA00023002"/>
    </source>
</evidence>
<feature type="domain" description="Pyruvate/ketoisovalerate oxidoreductase catalytic" evidence="2">
    <location>
        <begin position="13"/>
        <end position="110"/>
    </location>
</feature>
<organism evidence="3">
    <name type="scientific">marine sediment metagenome</name>
    <dbReference type="NCBI Taxonomy" id="412755"/>
    <lineage>
        <taxon>unclassified sequences</taxon>
        <taxon>metagenomes</taxon>
        <taxon>ecological metagenomes</taxon>
    </lineage>
</organism>
<proteinExistence type="predicted"/>
<comment type="caution">
    <text evidence="3">The sequence shown here is derived from an EMBL/GenBank/DDBJ whole genome shotgun (WGS) entry which is preliminary data.</text>
</comment>
<evidence type="ECO:0000259" key="2">
    <source>
        <dbReference type="Pfam" id="PF01558"/>
    </source>
</evidence>
<dbReference type="PANTHER" id="PTHR43366">
    <property type="entry name" value="PYRUVATE SYNTHASE SUBUNIT PORC"/>
    <property type="match status" value="1"/>
</dbReference>
<dbReference type="EMBL" id="BARW01009304">
    <property type="protein sequence ID" value="GAI78795.1"/>
    <property type="molecule type" value="Genomic_DNA"/>
</dbReference>
<gene>
    <name evidence="3" type="ORF">S12H4_18762</name>
</gene>
<dbReference type="PANTHER" id="PTHR43366:SF1">
    <property type="entry name" value="PYRUVATE SYNTHASE SUBUNIT PORC"/>
    <property type="match status" value="1"/>
</dbReference>
<evidence type="ECO:0000313" key="3">
    <source>
        <dbReference type="EMBL" id="GAI78795.1"/>
    </source>
</evidence>
<accession>X1STV9</accession>
<keyword evidence="1" id="KW-0560">Oxidoreductase</keyword>
<reference evidence="3" key="1">
    <citation type="journal article" date="2014" name="Front. Microbiol.">
        <title>High frequency of phylogenetically diverse reductive dehalogenase-homologous genes in deep subseafloor sedimentary metagenomes.</title>
        <authorList>
            <person name="Kawai M."/>
            <person name="Futagami T."/>
            <person name="Toyoda A."/>
            <person name="Takaki Y."/>
            <person name="Nishi S."/>
            <person name="Hori S."/>
            <person name="Arai W."/>
            <person name="Tsubouchi T."/>
            <person name="Morono Y."/>
            <person name="Uchiyama I."/>
            <person name="Ito T."/>
            <person name="Fujiyama A."/>
            <person name="Inagaki F."/>
            <person name="Takami H."/>
        </authorList>
    </citation>
    <scope>NUCLEOTIDE SEQUENCE</scope>
    <source>
        <strain evidence="3">Expedition CK06-06</strain>
    </source>
</reference>
<protein>
    <recommendedName>
        <fullName evidence="2">Pyruvate/ketoisovalerate oxidoreductase catalytic domain-containing protein</fullName>
    </recommendedName>
</protein>